<keyword evidence="1" id="KW-1133">Transmembrane helix</keyword>
<evidence type="ECO:0000256" key="1">
    <source>
        <dbReference type="SAM" id="Phobius"/>
    </source>
</evidence>
<evidence type="ECO:0000313" key="2">
    <source>
        <dbReference type="EMBL" id="EFX42231.1"/>
    </source>
</evidence>
<comment type="caution">
    <text evidence="2">The sequence shown here is derived from an EMBL/GenBank/DDBJ whole genome shotgun (WGS) entry which is preliminary data.</text>
</comment>
<dbReference type="Proteomes" id="UP000054093">
    <property type="component" value="Unassembled WGS sequence"/>
</dbReference>
<sequence>MRLIDKGDRMRYVLSLVVAVAFLGCFIGGLAFERFVLGKHKTKSGSEITMQIQSKQVVMPGSYSAHLLFSSANGLLKTEKLTPEQEQSIKESFKQINDLAKDSHLCQRTSYSLEPHYTFKQELNGYSLHALMVCEIPTSKLNDYETLKSKISEVVTKNALFVLNTPALYAKMQESDLVALQDALLKKAQEKVIFFSQKFKKQCMVKSLDFYPNHFPMRFKIEKQQETQQSFSLTARLTVGC</sequence>
<protein>
    <submittedName>
        <fullName evidence="2">Periplasmic protein</fullName>
    </submittedName>
</protein>
<name>E7G317_9HELI</name>
<proteinExistence type="predicted"/>
<dbReference type="AlphaFoldDB" id="E7G317"/>
<feature type="transmembrane region" description="Helical" evidence="1">
    <location>
        <begin position="12"/>
        <end position="32"/>
    </location>
</feature>
<keyword evidence="1" id="KW-0812">Transmembrane</keyword>
<keyword evidence="1" id="KW-0472">Membrane</keyword>
<dbReference type="EMBL" id="ADHO01000050">
    <property type="protein sequence ID" value="EFX42231.1"/>
    <property type="molecule type" value="Genomic_DNA"/>
</dbReference>
<evidence type="ECO:0000313" key="3">
    <source>
        <dbReference type="Proteomes" id="UP000054093"/>
    </source>
</evidence>
<dbReference type="PROSITE" id="PS51257">
    <property type="entry name" value="PROKAR_LIPOPROTEIN"/>
    <property type="match status" value="1"/>
</dbReference>
<accession>E7G317</accession>
<gene>
    <name evidence="2" type="ORF">HSUHS5_0318</name>
</gene>
<reference evidence="2 3" key="1">
    <citation type="journal article" date="2011" name="Vet. Res.">
        <title>Genome sequence of Helicobacter suis supports its role in gastric pathology.</title>
        <authorList>
            <person name="Vermoote M."/>
            <person name="Vandekerckhove T.T."/>
            <person name="Flahou B."/>
            <person name="Pasmans F."/>
            <person name="Smet A."/>
            <person name="De Groote D."/>
            <person name="Van Criekinge W."/>
            <person name="Ducatelle R."/>
            <person name="Haesebrouck F."/>
        </authorList>
    </citation>
    <scope>NUCLEOTIDE SEQUENCE [LARGE SCALE GENOMIC DNA]</scope>
    <source>
        <strain evidence="2 3">HS5</strain>
    </source>
</reference>
<organism evidence="2 3">
    <name type="scientific">Helicobacter suis HS5</name>
    <dbReference type="NCBI Taxonomy" id="710394"/>
    <lineage>
        <taxon>Bacteria</taxon>
        <taxon>Pseudomonadati</taxon>
        <taxon>Campylobacterota</taxon>
        <taxon>Epsilonproteobacteria</taxon>
        <taxon>Campylobacterales</taxon>
        <taxon>Helicobacteraceae</taxon>
        <taxon>Helicobacter</taxon>
    </lineage>
</organism>